<feature type="transmembrane region" description="Helical" evidence="4">
    <location>
        <begin position="81"/>
        <end position="100"/>
    </location>
</feature>
<evidence type="ECO:0000259" key="5">
    <source>
        <dbReference type="Pfam" id="PF02518"/>
    </source>
</evidence>
<dbReference type="Pfam" id="PF07730">
    <property type="entry name" value="HisKA_3"/>
    <property type="match status" value="1"/>
</dbReference>
<feature type="transmembrane region" description="Helical" evidence="4">
    <location>
        <begin position="21"/>
        <end position="39"/>
    </location>
</feature>
<feature type="domain" description="Histidine kinase/HSP90-like ATPase" evidence="5">
    <location>
        <begin position="297"/>
        <end position="377"/>
    </location>
</feature>
<dbReference type="RefSeq" id="WP_076585417.1">
    <property type="nucleotide sequence ID" value="NZ_FTLW01000002.1"/>
</dbReference>
<evidence type="ECO:0000256" key="4">
    <source>
        <dbReference type="SAM" id="Phobius"/>
    </source>
</evidence>
<dbReference type="GO" id="GO:0016020">
    <property type="term" value="C:membrane"/>
    <property type="evidence" value="ECO:0007669"/>
    <property type="project" value="InterPro"/>
</dbReference>
<dbReference type="InterPro" id="IPR036890">
    <property type="entry name" value="HATPase_C_sf"/>
</dbReference>
<name>A0A1N6QIK6_9GAMM</name>
<dbReference type="GO" id="GO:0000155">
    <property type="term" value="F:phosphorelay sensor kinase activity"/>
    <property type="evidence" value="ECO:0007669"/>
    <property type="project" value="InterPro"/>
</dbReference>
<keyword evidence="8" id="KW-1185">Reference proteome</keyword>
<proteinExistence type="predicted"/>
<evidence type="ECO:0000256" key="2">
    <source>
        <dbReference type="ARBA" id="ARBA00022777"/>
    </source>
</evidence>
<evidence type="ECO:0000259" key="6">
    <source>
        <dbReference type="Pfam" id="PF07730"/>
    </source>
</evidence>
<feature type="transmembrane region" description="Helical" evidence="4">
    <location>
        <begin position="106"/>
        <end position="133"/>
    </location>
</feature>
<dbReference type="InterPro" id="IPR011712">
    <property type="entry name" value="Sig_transdc_His_kin_sub3_dim/P"/>
</dbReference>
<dbReference type="Gene3D" id="3.30.565.10">
    <property type="entry name" value="Histidine kinase-like ATPase, C-terminal domain"/>
    <property type="match status" value="1"/>
</dbReference>
<dbReference type="PANTHER" id="PTHR24421:SF63">
    <property type="entry name" value="SENSOR HISTIDINE KINASE DESK"/>
    <property type="match status" value="1"/>
</dbReference>
<dbReference type="STRING" id="1604334.SAMN05421546_0714"/>
<protein>
    <submittedName>
        <fullName evidence="7">Two-component system, NarL family, sensor histidine kinase DesK</fullName>
    </submittedName>
</protein>
<evidence type="ECO:0000256" key="1">
    <source>
        <dbReference type="ARBA" id="ARBA00022679"/>
    </source>
</evidence>
<feature type="transmembrane region" description="Helical" evidence="4">
    <location>
        <begin position="51"/>
        <end position="72"/>
    </location>
</feature>
<keyword evidence="2 7" id="KW-0418">Kinase</keyword>
<keyword evidence="4" id="KW-0812">Transmembrane</keyword>
<dbReference type="EMBL" id="FTLW01000002">
    <property type="protein sequence ID" value="SIQ16390.1"/>
    <property type="molecule type" value="Genomic_DNA"/>
</dbReference>
<keyword evidence="4" id="KW-0472">Membrane</keyword>
<dbReference type="Pfam" id="PF02518">
    <property type="entry name" value="HATPase_c"/>
    <property type="match status" value="1"/>
</dbReference>
<dbReference type="PANTHER" id="PTHR24421">
    <property type="entry name" value="NITRATE/NITRITE SENSOR PROTEIN NARX-RELATED"/>
    <property type="match status" value="1"/>
</dbReference>
<dbReference type="AlphaFoldDB" id="A0A1N6QIK6"/>
<dbReference type="InterPro" id="IPR050482">
    <property type="entry name" value="Sensor_HK_TwoCompSys"/>
</dbReference>
<evidence type="ECO:0000256" key="3">
    <source>
        <dbReference type="ARBA" id="ARBA00023012"/>
    </source>
</evidence>
<gene>
    <name evidence="7" type="ORF">SAMN05421546_0714</name>
</gene>
<sequence>MADSLALRIRQRLLPDAVDQGWVPIAMLGYLVFLFVPMLGRAFPEVGTFNVPFNLGATLASLVAFLPLYFYVFRRSAPGKLLAVLTIFALACVLLPWNAYANTYVIYAASLLAVLSIRLPVRVALLAAMLLVFGLRMYLLWPFSYVAFGIGFTVLISASVFTSNYFMIEREKKRAQLEASQDEVRRIAAFAERERIGRDLHDLLGHTLSMIALKADLAARLAMRDGDAASIEMREVARIAREALNEVRQAVSGIRSALIAAELASAKVLLEVDGVAVNAQMDAVALSPDYECAFAMTLREAATNVQRHADARNFEVVLRSDQHDVVLELIDDGQGGAIKPGNGLSGMRERLEGLGGRLQLQSEAGKGARVIAKLPLKGAT</sequence>
<dbReference type="CDD" id="cd16917">
    <property type="entry name" value="HATPase_UhpB-NarQ-NarX-like"/>
    <property type="match status" value="1"/>
</dbReference>
<keyword evidence="4" id="KW-1133">Transmembrane helix</keyword>
<feature type="transmembrane region" description="Helical" evidence="4">
    <location>
        <begin position="145"/>
        <end position="167"/>
    </location>
</feature>
<feature type="domain" description="Signal transduction histidine kinase subgroup 3 dimerisation and phosphoacceptor" evidence="6">
    <location>
        <begin position="192"/>
        <end position="256"/>
    </location>
</feature>
<evidence type="ECO:0000313" key="7">
    <source>
        <dbReference type="EMBL" id="SIQ16390.1"/>
    </source>
</evidence>
<keyword evidence="1" id="KW-0808">Transferase</keyword>
<dbReference type="GO" id="GO:0046983">
    <property type="term" value="F:protein dimerization activity"/>
    <property type="evidence" value="ECO:0007669"/>
    <property type="project" value="InterPro"/>
</dbReference>
<evidence type="ECO:0000313" key="8">
    <source>
        <dbReference type="Proteomes" id="UP000241788"/>
    </source>
</evidence>
<dbReference type="Gene3D" id="1.20.5.1930">
    <property type="match status" value="1"/>
</dbReference>
<organism evidence="7 8">
    <name type="scientific">Solilutibacter tolerans</name>
    <dbReference type="NCBI Taxonomy" id="1604334"/>
    <lineage>
        <taxon>Bacteria</taxon>
        <taxon>Pseudomonadati</taxon>
        <taxon>Pseudomonadota</taxon>
        <taxon>Gammaproteobacteria</taxon>
        <taxon>Lysobacterales</taxon>
        <taxon>Lysobacteraceae</taxon>
        <taxon>Solilutibacter</taxon>
    </lineage>
</organism>
<dbReference type="SUPFAM" id="SSF55874">
    <property type="entry name" value="ATPase domain of HSP90 chaperone/DNA topoisomerase II/histidine kinase"/>
    <property type="match status" value="1"/>
</dbReference>
<keyword evidence="3" id="KW-0902">Two-component regulatory system</keyword>
<reference evidence="8" key="1">
    <citation type="submission" date="2017-01" db="EMBL/GenBank/DDBJ databases">
        <authorList>
            <person name="Varghese N."/>
            <person name="Submissions S."/>
        </authorList>
    </citation>
    <scope>NUCLEOTIDE SEQUENCE [LARGE SCALE GENOMIC DNA]</scope>
    <source>
        <strain evidence="8">UM1</strain>
    </source>
</reference>
<dbReference type="Proteomes" id="UP000241788">
    <property type="component" value="Unassembled WGS sequence"/>
</dbReference>
<accession>A0A1N6QIK6</accession>
<dbReference type="InterPro" id="IPR003594">
    <property type="entry name" value="HATPase_dom"/>
</dbReference>